<dbReference type="PANTHER" id="PTHR43133:SF50">
    <property type="entry name" value="ECF RNA POLYMERASE SIGMA FACTOR SIGM"/>
    <property type="match status" value="1"/>
</dbReference>
<evidence type="ECO:0000259" key="6">
    <source>
        <dbReference type="Pfam" id="PF04542"/>
    </source>
</evidence>
<dbReference type="InterPro" id="IPR007627">
    <property type="entry name" value="RNA_pol_sigma70_r2"/>
</dbReference>
<dbReference type="Gene3D" id="1.10.10.10">
    <property type="entry name" value="Winged helix-like DNA-binding domain superfamily/Winged helix DNA-binding domain"/>
    <property type="match status" value="1"/>
</dbReference>
<proteinExistence type="inferred from homology"/>
<dbReference type="NCBIfam" id="TIGR02937">
    <property type="entry name" value="sigma70-ECF"/>
    <property type="match status" value="1"/>
</dbReference>
<dbReference type="PANTHER" id="PTHR43133">
    <property type="entry name" value="RNA POLYMERASE ECF-TYPE SIGMA FACTO"/>
    <property type="match status" value="1"/>
</dbReference>
<dbReference type="SUPFAM" id="SSF88946">
    <property type="entry name" value="Sigma2 domain of RNA polymerase sigma factors"/>
    <property type="match status" value="1"/>
</dbReference>
<reference evidence="9" key="1">
    <citation type="journal article" date="2019" name="Int. J. Syst. Evol. Microbiol.">
        <title>The Global Catalogue of Microorganisms (GCM) 10K type strain sequencing project: providing services to taxonomists for standard genome sequencing and annotation.</title>
        <authorList>
            <consortium name="The Broad Institute Genomics Platform"/>
            <consortium name="The Broad Institute Genome Sequencing Center for Infectious Disease"/>
            <person name="Wu L."/>
            <person name="Ma J."/>
        </authorList>
    </citation>
    <scope>NUCLEOTIDE SEQUENCE [LARGE SCALE GENOMIC DNA]</scope>
    <source>
        <strain evidence="9">JCM 18459</strain>
    </source>
</reference>
<dbReference type="NCBIfam" id="TIGR02983">
    <property type="entry name" value="SigE-fam_strep"/>
    <property type="match status" value="1"/>
</dbReference>
<feature type="domain" description="RNA polymerase sigma-70 region 4" evidence="7">
    <location>
        <begin position="111"/>
        <end position="159"/>
    </location>
</feature>
<dbReference type="InterPro" id="IPR007630">
    <property type="entry name" value="RNA_pol_sigma70_r4"/>
</dbReference>
<dbReference type="Proteomes" id="UP001500221">
    <property type="component" value="Unassembled WGS sequence"/>
</dbReference>
<dbReference type="RefSeq" id="WP_345455301.1">
    <property type="nucleotide sequence ID" value="NZ_BAABKG010000001.1"/>
</dbReference>
<dbReference type="Pfam" id="PF04542">
    <property type="entry name" value="Sigma70_r2"/>
    <property type="match status" value="1"/>
</dbReference>
<dbReference type="InterPro" id="IPR039425">
    <property type="entry name" value="RNA_pol_sigma-70-like"/>
</dbReference>
<gene>
    <name evidence="8" type="ORF">GCM10023340_10840</name>
</gene>
<keyword evidence="3" id="KW-0731">Sigma factor</keyword>
<keyword evidence="9" id="KW-1185">Reference proteome</keyword>
<dbReference type="Pfam" id="PF04545">
    <property type="entry name" value="Sigma70_r4"/>
    <property type="match status" value="1"/>
</dbReference>
<dbReference type="Gene3D" id="1.10.1740.10">
    <property type="match status" value="1"/>
</dbReference>
<dbReference type="EMBL" id="BAABKG010000001">
    <property type="protein sequence ID" value="GAA5144029.1"/>
    <property type="molecule type" value="Genomic_DNA"/>
</dbReference>
<evidence type="ECO:0000256" key="5">
    <source>
        <dbReference type="ARBA" id="ARBA00023163"/>
    </source>
</evidence>
<evidence type="ECO:0000259" key="7">
    <source>
        <dbReference type="Pfam" id="PF04545"/>
    </source>
</evidence>
<comment type="caution">
    <text evidence="8">The sequence shown here is derived from an EMBL/GenBank/DDBJ whole genome shotgun (WGS) entry which is preliminary data.</text>
</comment>
<dbReference type="InterPro" id="IPR013324">
    <property type="entry name" value="RNA_pol_sigma_r3/r4-like"/>
</dbReference>
<keyword evidence="5" id="KW-0804">Transcription</keyword>
<dbReference type="InterPro" id="IPR014284">
    <property type="entry name" value="RNA_pol_sigma-70_dom"/>
</dbReference>
<comment type="similarity">
    <text evidence="1">Belongs to the sigma-70 factor family. ECF subfamily.</text>
</comment>
<keyword evidence="2" id="KW-0805">Transcription regulation</keyword>
<evidence type="ECO:0000256" key="1">
    <source>
        <dbReference type="ARBA" id="ARBA00010641"/>
    </source>
</evidence>
<accession>A0ABP9PCP4</accession>
<evidence type="ECO:0000313" key="9">
    <source>
        <dbReference type="Proteomes" id="UP001500221"/>
    </source>
</evidence>
<sequence>MGRRERDDAEFAEFMAARGTHLYRSALLLTGRPHAAEDLAQATLARAYASWRRVRAADDPVAYVHRMLVNTFLSRRRRRSSTELPVAQTPDVAARPDGVDHADRLALLASLATLAPLDRAVVVGRYWEDRSLHETAVALGLTEAAVKNRSLRALRRLREQLSDPVGPVRPATTPGDPA</sequence>
<dbReference type="SUPFAM" id="SSF88659">
    <property type="entry name" value="Sigma3 and sigma4 domains of RNA polymerase sigma factors"/>
    <property type="match status" value="1"/>
</dbReference>
<dbReference type="InterPro" id="IPR013325">
    <property type="entry name" value="RNA_pol_sigma_r2"/>
</dbReference>
<protein>
    <submittedName>
        <fullName evidence="8">SigE family RNA polymerase sigma factor</fullName>
    </submittedName>
</protein>
<evidence type="ECO:0000256" key="2">
    <source>
        <dbReference type="ARBA" id="ARBA00023015"/>
    </source>
</evidence>
<feature type="domain" description="RNA polymerase sigma-70 region 2" evidence="6">
    <location>
        <begin position="21"/>
        <end position="81"/>
    </location>
</feature>
<name>A0ABP9PCP4_9ACTN</name>
<evidence type="ECO:0000256" key="3">
    <source>
        <dbReference type="ARBA" id="ARBA00023082"/>
    </source>
</evidence>
<evidence type="ECO:0000256" key="4">
    <source>
        <dbReference type="ARBA" id="ARBA00023125"/>
    </source>
</evidence>
<evidence type="ECO:0000313" key="8">
    <source>
        <dbReference type="EMBL" id="GAA5144029.1"/>
    </source>
</evidence>
<organism evidence="8 9">
    <name type="scientific">Nocardioides marinquilinus</name>
    <dbReference type="NCBI Taxonomy" id="1210400"/>
    <lineage>
        <taxon>Bacteria</taxon>
        <taxon>Bacillati</taxon>
        <taxon>Actinomycetota</taxon>
        <taxon>Actinomycetes</taxon>
        <taxon>Propionibacteriales</taxon>
        <taxon>Nocardioidaceae</taxon>
        <taxon>Nocardioides</taxon>
    </lineage>
</organism>
<keyword evidence="4" id="KW-0238">DNA-binding</keyword>
<dbReference type="InterPro" id="IPR014325">
    <property type="entry name" value="RNA_pol_sigma-E_actinobac"/>
</dbReference>
<dbReference type="InterPro" id="IPR036388">
    <property type="entry name" value="WH-like_DNA-bd_sf"/>
</dbReference>